<protein>
    <submittedName>
        <fullName evidence="4">TolC family protein</fullName>
    </submittedName>
</protein>
<evidence type="ECO:0000256" key="2">
    <source>
        <dbReference type="RuleBase" id="RU362097"/>
    </source>
</evidence>
<keyword evidence="5" id="KW-1185">Reference proteome</keyword>
<dbReference type="SUPFAM" id="SSF56954">
    <property type="entry name" value="Outer membrane efflux proteins (OEP)"/>
    <property type="match status" value="1"/>
</dbReference>
<dbReference type="EMBL" id="JBHSKS010000023">
    <property type="protein sequence ID" value="MFC5193613.1"/>
    <property type="molecule type" value="Genomic_DNA"/>
</dbReference>
<keyword evidence="2" id="KW-0812">Transmembrane</keyword>
<proteinExistence type="inferred from homology"/>
<feature type="coiled-coil region" evidence="3">
    <location>
        <begin position="397"/>
        <end position="424"/>
    </location>
</feature>
<organism evidence="4 5">
    <name type="scientific">Algoriphagus aquatilis</name>
    <dbReference type="NCBI Taxonomy" id="490186"/>
    <lineage>
        <taxon>Bacteria</taxon>
        <taxon>Pseudomonadati</taxon>
        <taxon>Bacteroidota</taxon>
        <taxon>Cytophagia</taxon>
        <taxon>Cytophagales</taxon>
        <taxon>Cyclobacteriaceae</taxon>
        <taxon>Algoriphagus</taxon>
    </lineage>
</organism>
<evidence type="ECO:0000313" key="4">
    <source>
        <dbReference type="EMBL" id="MFC5193613.1"/>
    </source>
</evidence>
<dbReference type="RefSeq" id="WP_377917719.1">
    <property type="nucleotide sequence ID" value="NZ_JBHSKS010000023.1"/>
</dbReference>
<sequence>MKKIAIACVLGLVLASGCKVSEVTKPQPRINLPGEFAAVAGQVADSVAQVSWESFFKDENLKTLISSALSNNQDNLMTLERIKAARASMMAAKAGLFPAVSGMAGASRRKFGEYTMDGVGNFDTNLSDNITEDKRIPDPYRDFIIGANFNWEVDVWGKLRNQKRAAASRYLASEEFAKSVRTWLVSDVATTYYELLAIDAEIQVLNENIRLQDLALQLIIELKEGGRANQLAIDQFEALVLNSKSQLEAKLREQKTLEYALTRLVGQVEVALNRTNLDSAVETPRVMEIGIPAQLIQSRPDIREAELNLQATNFNVSAAKAAFYPSINLFGMAGFNAFEFSKLFFNPASTMYQLGAGLTAPIFNRRQVQTEFELARADQQVALLDYEKRTLNAYLEVLDLVNQISTLDNQLKLKENEVNVLQRSIENSNTLFSVGYANYLEVITAQARALESAIELADLKASRLQSHVQLYRALGGGWN</sequence>
<dbReference type="Proteomes" id="UP001596163">
    <property type="component" value="Unassembled WGS sequence"/>
</dbReference>
<keyword evidence="2" id="KW-0564">Palmitate</keyword>
<accession>A0ABW0C049</accession>
<dbReference type="InterPro" id="IPR010131">
    <property type="entry name" value="MdtP/NodT-like"/>
</dbReference>
<gene>
    <name evidence="4" type="ORF">ACFPIK_17700</name>
</gene>
<evidence type="ECO:0000313" key="5">
    <source>
        <dbReference type="Proteomes" id="UP001596163"/>
    </source>
</evidence>
<dbReference type="InterPro" id="IPR003423">
    <property type="entry name" value="OMP_efflux"/>
</dbReference>
<evidence type="ECO:0000256" key="1">
    <source>
        <dbReference type="ARBA" id="ARBA00007613"/>
    </source>
</evidence>
<evidence type="ECO:0000256" key="3">
    <source>
        <dbReference type="SAM" id="Coils"/>
    </source>
</evidence>
<reference evidence="5" key="1">
    <citation type="journal article" date="2019" name="Int. J. Syst. Evol. Microbiol.">
        <title>The Global Catalogue of Microorganisms (GCM) 10K type strain sequencing project: providing services to taxonomists for standard genome sequencing and annotation.</title>
        <authorList>
            <consortium name="The Broad Institute Genomics Platform"/>
            <consortium name="The Broad Institute Genome Sequencing Center for Infectious Disease"/>
            <person name="Wu L."/>
            <person name="Ma J."/>
        </authorList>
    </citation>
    <scope>NUCLEOTIDE SEQUENCE [LARGE SCALE GENOMIC DNA]</scope>
    <source>
        <strain evidence="5">CGMCC 1.7030</strain>
    </source>
</reference>
<dbReference type="PANTHER" id="PTHR30203:SF30">
    <property type="entry name" value="OUTER MEMBRANE PROTEIN-RELATED"/>
    <property type="match status" value="1"/>
</dbReference>
<comment type="subcellular location">
    <subcellularLocation>
        <location evidence="2">Cell membrane</location>
        <topology evidence="2">Lipid-anchor</topology>
    </subcellularLocation>
</comment>
<dbReference type="Gene3D" id="1.20.1600.10">
    <property type="entry name" value="Outer membrane efflux proteins (OEP)"/>
    <property type="match status" value="1"/>
</dbReference>
<keyword evidence="2" id="KW-0449">Lipoprotein</keyword>
<name>A0ABW0C049_9BACT</name>
<dbReference type="Gene3D" id="2.20.200.10">
    <property type="entry name" value="Outer membrane efflux proteins (OEP)"/>
    <property type="match status" value="1"/>
</dbReference>
<comment type="similarity">
    <text evidence="1 2">Belongs to the outer membrane factor (OMF) (TC 1.B.17) family.</text>
</comment>
<keyword evidence="2" id="KW-0472">Membrane</keyword>
<dbReference type="Pfam" id="PF02321">
    <property type="entry name" value="OEP"/>
    <property type="match status" value="2"/>
</dbReference>
<keyword evidence="2" id="KW-1134">Transmembrane beta strand</keyword>
<dbReference type="PROSITE" id="PS51257">
    <property type="entry name" value="PROKAR_LIPOPROTEIN"/>
    <property type="match status" value="1"/>
</dbReference>
<dbReference type="NCBIfam" id="TIGR01845">
    <property type="entry name" value="outer_NodT"/>
    <property type="match status" value="1"/>
</dbReference>
<keyword evidence="3" id="KW-0175">Coiled coil</keyword>
<comment type="caution">
    <text evidence="4">The sequence shown here is derived from an EMBL/GenBank/DDBJ whole genome shotgun (WGS) entry which is preliminary data.</text>
</comment>
<dbReference type="PANTHER" id="PTHR30203">
    <property type="entry name" value="OUTER MEMBRANE CATION EFFLUX PROTEIN"/>
    <property type="match status" value="1"/>
</dbReference>